<evidence type="ECO:0000256" key="3">
    <source>
        <dbReference type="ARBA" id="ARBA00022801"/>
    </source>
</evidence>
<dbReference type="PANTHER" id="PTHR43248:SF29">
    <property type="entry name" value="TRIPEPTIDYL AMINOPEPTIDASE"/>
    <property type="match status" value="1"/>
</dbReference>
<accession>W9GMB6</accession>
<keyword evidence="7" id="KW-1185">Reference proteome</keyword>
<protein>
    <recommendedName>
        <fullName evidence="5">AB hydrolase-1 domain-containing protein</fullName>
    </recommendedName>
</protein>
<dbReference type="PATRIC" id="fig|584657.3.peg.659"/>
<proteinExistence type="inferred from homology"/>
<evidence type="ECO:0000256" key="2">
    <source>
        <dbReference type="ARBA" id="ARBA00022729"/>
    </source>
</evidence>
<comment type="similarity">
    <text evidence="1">Belongs to the peptidase S33 family.</text>
</comment>
<reference evidence="7" key="1">
    <citation type="submission" date="2013-08" db="EMBL/GenBank/DDBJ databases">
        <title>Intrasporangium oryzae NRRL B-24470.</title>
        <authorList>
            <person name="Liu H."/>
            <person name="Wang G."/>
        </authorList>
    </citation>
    <scope>NUCLEOTIDE SEQUENCE [LARGE SCALE GENOMIC DNA]</scope>
    <source>
        <strain evidence="7">Q5-1</strain>
    </source>
</reference>
<feature type="chain" id="PRO_5039375085" description="AB hydrolase-1 domain-containing protein" evidence="4">
    <location>
        <begin position="23"/>
        <end position="280"/>
    </location>
</feature>
<dbReference type="OrthoDB" id="3252468at2"/>
<dbReference type="RefSeq" id="WP_051518127.1">
    <property type="nucleotide sequence ID" value="NZ_AWQS01000013.1"/>
</dbReference>
<gene>
    <name evidence="6" type="ORF">N864_07915</name>
</gene>
<dbReference type="InterPro" id="IPR051601">
    <property type="entry name" value="Serine_prot/Carboxylest_S33"/>
</dbReference>
<name>W9GMB6_9MICO</name>
<evidence type="ECO:0000256" key="1">
    <source>
        <dbReference type="ARBA" id="ARBA00010088"/>
    </source>
</evidence>
<evidence type="ECO:0000313" key="6">
    <source>
        <dbReference type="EMBL" id="EWT07406.1"/>
    </source>
</evidence>
<evidence type="ECO:0000256" key="4">
    <source>
        <dbReference type="SAM" id="SignalP"/>
    </source>
</evidence>
<feature type="signal peptide" evidence="4">
    <location>
        <begin position="1"/>
        <end position="22"/>
    </location>
</feature>
<evidence type="ECO:0000259" key="5">
    <source>
        <dbReference type="Pfam" id="PF00561"/>
    </source>
</evidence>
<dbReference type="InterPro" id="IPR029058">
    <property type="entry name" value="AB_hydrolase_fold"/>
</dbReference>
<evidence type="ECO:0000313" key="7">
    <source>
        <dbReference type="Proteomes" id="UP000019494"/>
    </source>
</evidence>
<keyword evidence="2 4" id="KW-0732">Signal</keyword>
<organism evidence="6 7">
    <name type="scientific">Intrasporangium chromatireducens Q5-1</name>
    <dbReference type="NCBI Taxonomy" id="584657"/>
    <lineage>
        <taxon>Bacteria</taxon>
        <taxon>Bacillati</taxon>
        <taxon>Actinomycetota</taxon>
        <taxon>Actinomycetes</taxon>
        <taxon>Micrococcales</taxon>
        <taxon>Intrasporangiaceae</taxon>
        <taxon>Intrasporangium</taxon>
    </lineage>
</organism>
<dbReference type="EMBL" id="AWQS01000013">
    <property type="protein sequence ID" value="EWT07406.1"/>
    <property type="molecule type" value="Genomic_DNA"/>
</dbReference>
<dbReference type="SUPFAM" id="SSF53474">
    <property type="entry name" value="alpha/beta-Hydrolases"/>
    <property type="match status" value="1"/>
</dbReference>
<dbReference type="InterPro" id="IPR000073">
    <property type="entry name" value="AB_hydrolase_1"/>
</dbReference>
<comment type="caution">
    <text evidence="6">The sequence shown here is derived from an EMBL/GenBank/DDBJ whole genome shotgun (WGS) entry which is preliminary data.</text>
</comment>
<dbReference type="Gene3D" id="3.40.50.1820">
    <property type="entry name" value="alpha/beta hydrolase"/>
    <property type="match status" value="1"/>
</dbReference>
<feature type="domain" description="AB hydrolase-1" evidence="5">
    <location>
        <begin position="122"/>
        <end position="270"/>
    </location>
</feature>
<dbReference type="Proteomes" id="UP000019494">
    <property type="component" value="Unassembled WGS sequence"/>
</dbReference>
<dbReference type="Pfam" id="PF00561">
    <property type="entry name" value="Abhydrolase_1"/>
    <property type="match status" value="1"/>
</dbReference>
<dbReference type="GO" id="GO:0016787">
    <property type="term" value="F:hydrolase activity"/>
    <property type="evidence" value="ECO:0007669"/>
    <property type="project" value="UniProtKB-KW"/>
</dbReference>
<dbReference type="PANTHER" id="PTHR43248">
    <property type="entry name" value="2-SUCCINYL-6-HYDROXY-2,4-CYCLOHEXADIENE-1-CARBOXYLATE SYNTHASE"/>
    <property type="match status" value="1"/>
</dbReference>
<dbReference type="AlphaFoldDB" id="W9GMB6"/>
<keyword evidence="3" id="KW-0378">Hydrolase</keyword>
<sequence length="280" mass="29644">MLRRLRAPATAVAALAVLFALATGSTTGEPATAPAVVAAKPAVRHTATATQPAISFTQPVAADPAGLERFYGQRVAWGRCARGWGDCASVWVPLDHDDPEGATVPISLYRLPAGLPAKRKGTLFINPGGPGGSGTDFAREAHRYLGEDVRSVWDVVGFDPRGIGESAGFDCLTDRDLDELYAADPTPETTAERRALDRADRARLRGCLARGGPLALHMGTESVARDLDILRAAVSDERLNYLGVSYGTMIGAMYADFFTSRVGYIVLDSGWSPTGSTPPT</sequence>